<evidence type="ECO:0000256" key="1">
    <source>
        <dbReference type="SAM" id="Phobius"/>
    </source>
</evidence>
<accession>A0A921B236</accession>
<dbReference type="Proteomes" id="UP000774947">
    <property type="component" value="Unassembled WGS sequence"/>
</dbReference>
<keyword evidence="1" id="KW-0812">Transmembrane</keyword>
<dbReference type="AlphaFoldDB" id="A0A921B236"/>
<organism evidence="2 3">
    <name type="scientific">Lapidilactobacillus dextrinicus</name>
    <dbReference type="NCBI Taxonomy" id="51664"/>
    <lineage>
        <taxon>Bacteria</taxon>
        <taxon>Bacillati</taxon>
        <taxon>Bacillota</taxon>
        <taxon>Bacilli</taxon>
        <taxon>Lactobacillales</taxon>
        <taxon>Lactobacillaceae</taxon>
        <taxon>Lapidilactobacillus</taxon>
    </lineage>
</organism>
<dbReference type="PANTHER" id="PTHR34980:SF2">
    <property type="entry name" value="INNER MEMBRANE PROTEIN YHAH-RELATED"/>
    <property type="match status" value="1"/>
</dbReference>
<evidence type="ECO:0000313" key="2">
    <source>
        <dbReference type="EMBL" id="HJE14622.1"/>
    </source>
</evidence>
<keyword evidence="1" id="KW-0472">Membrane</keyword>
<reference evidence="2" key="1">
    <citation type="journal article" date="2021" name="PeerJ">
        <title>Extensive microbial diversity within the chicken gut microbiome revealed by metagenomics and culture.</title>
        <authorList>
            <person name="Gilroy R."/>
            <person name="Ravi A."/>
            <person name="Getino M."/>
            <person name="Pursley I."/>
            <person name="Horton D.L."/>
            <person name="Alikhan N.F."/>
            <person name="Baker D."/>
            <person name="Gharbi K."/>
            <person name="Hall N."/>
            <person name="Watson M."/>
            <person name="Adriaenssens E.M."/>
            <person name="Foster-Nyarko E."/>
            <person name="Jarju S."/>
            <person name="Secka A."/>
            <person name="Antonio M."/>
            <person name="Oren A."/>
            <person name="Chaudhuri R.R."/>
            <person name="La Ragione R."/>
            <person name="Hildebrand F."/>
            <person name="Pallen M.J."/>
        </authorList>
    </citation>
    <scope>NUCLEOTIDE SEQUENCE</scope>
    <source>
        <strain evidence="2">CHK173-2119</strain>
    </source>
</reference>
<feature type="transmembrane region" description="Helical" evidence="1">
    <location>
        <begin position="24"/>
        <end position="47"/>
    </location>
</feature>
<gene>
    <name evidence="2" type="ORF">K8W17_00895</name>
</gene>
<name>A0A921B236_9LACO</name>
<dbReference type="GO" id="GO:0005886">
    <property type="term" value="C:plasma membrane"/>
    <property type="evidence" value="ECO:0007669"/>
    <property type="project" value="TreeGrafter"/>
</dbReference>
<protein>
    <submittedName>
        <fullName evidence="2">DUF805 domain-containing protein</fullName>
    </submittedName>
</protein>
<sequence>MIKSYQRFWHNLFNFSGVSSRSDYWWPVIINYIIGGILITIVQAALGHPIQDIYSWSDLGISTISKLIAFIVWLGTLSLQFRRLHDTDRSGWWVLLPIIPIIGTIWYFILMILPSKPSRWR</sequence>
<dbReference type="Pfam" id="PF05656">
    <property type="entry name" value="DUF805"/>
    <property type="match status" value="1"/>
</dbReference>
<feature type="transmembrane region" description="Helical" evidence="1">
    <location>
        <begin position="91"/>
        <end position="113"/>
    </location>
</feature>
<comment type="caution">
    <text evidence="2">The sequence shown here is derived from an EMBL/GenBank/DDBJ whole genome shotgun (WGS) entry which is preliminary data.</text>
</comment>
<proteinExistence type="predicted"/>
<keyword evidence="1" id="KW-1133">Transmembrane helix</keyword>
<dbReference type="InterPro" id="IPR008523">
    <property type="entry name" value="DUF805"/>
</dbReference>
<dbReference type="PANTHER" id="PTHR34980">
    <property type="entry name" value="INNER MEMBRANE PROTEIN-RELATED-RELATED"/>
    <property type="match status" value="1"/>
</dbReference>
<reference evidence="2" key="2">
    <citation type="submission" date="2021-09" db="EMBL/GenBank/DDBJ databases">
        <authorList>
            <person name="Gilroy R."/>
        </authorList>
    </citation>
    <scope>NUCLEOTIDE SEQUENCE</scope>
    <source>
        <strain evidence="2">CHK173-2119</strain>
    </source>
</reference>
<feature type="transmembrane region" description="Helical" evidence="1">
    <location>
        <begin position="59"/>
        <end position="79"/>
    </location>
</feature>
<evidence type="ECO:0000313" key="3">
    <source>
        <dbReference type="Proteomes" id="UP000774947"/>
    </source>
</evidence>
<dbReference type="EMBL" id="DYXY01000017">
    <property type="protein sequence ID" value="HJE14622.1"/>
    <property type="molecule type" value="Genomic_DNA"/>
</dbReference>